<evidence type="ECO:0000313" key="2">
    <source>
        <dbReference type="Proteomes" id="UP001174205"/>
    </source>
</evidence>
<name>A0ABT8J764_9BACL</name>
<reference evidence="1" key="1">
    <citation type="submission" date="2023-03" db="EMBL/GenBank/DDBJ databases">
        <title>MT1 and MT2 Draft Genomes of Novel Species.</title>
        <authorList>
            <person name="Venkateswaran K."/>
        </authorList>
    </citation>
    <scope>NUCLEOTIDE SEQUENCE</scope>
    <source>
        <strain evidence="1">F6_3S_P_1C</strain>
    </source>
</reference>
<comment type="caution">
    <text evidence="1">The sequence shown here is derived from an EMBL/GenBank/DDBJ whole genome shotgun (WGS) entry which is preliminary data.</text>
</comment>
<protein>
    <recommendedName>
        <fullName evidence="3">CopG family transcriptional regulator</fullName>
    </recommendedName>
</protein>
<organism evidence="1 2">
    <name type="scientific">Paenibacillus vandeheii</name>
    <dbReference type="NCBI Taxonomy" id="3035917"/>
    <lineage>
        <taxon>Bacteria</taxon>
        <taxon>Bacillati</taxon>
        <taxon>Bacillota</taxon>
        <taxon>Bacilli</taxon>
        <taxon>Bacillales</taxon>
        <taxon>Paenibacillaceae</taxon>
        <taxon>Paenibacillus</taxon>
    </lineage>
</organism>
<dbReference type="Proteomes" id="UP001174205">
    <property type="component" value="Unassembled WGS sequence"/>
</dbReference>
<dbReference type="EMBL" id="JAROCD010000003">
    <property type="protein sequence ID" value="MDN4600763.1"/>
    <property type="molecule type" value="Genomic_DNA"/>
</dbReference>
<dbReference type="RefSeq" id="WP_301245420.1">
    <property type="nucleotide sequence ID" value="NZ_JAROCD010000003.1"/>
</dbReference>
<sequence length="59" mass="7005">MPEIKVKPIRPTNVFISNEQEYKDFIAFAEGRETFSVKTINKVRERLANHQRSTKRKRA</sequence>
<evidence type="ECO:0000313" key="1">
    <source>
        <dbReference type="EMBL" id="MDN4600763.1"/>
    </source>
</evidence>
<gene>
    <name evidence="1" type="ORF">P5G61_05960</name>
</gene>
<accession>A0ABT8J764</accession>
<evidence type="ECO:0008006" key="3">
    <source>
        <dbReference type="Google" id="ProtNLM"/>
    </source>
</evidence>
<keyword evidence="2" id="KW-1185">Reference proteome</keyword>
<proteinExistence type="predicted"/>